<dbReference type="PROSITE" id="PS50011">
    <property type="entry name" value="PROTEIN_KINASE_DOM"/>
    <property type="match status" value="1"/>
</dbReference>
<evidence type="ECO:0000256" key="3">
    <source>
        <dbReference type="ARBA" id="ARBA00022777"/>
    </source>
</evidence>
<evidence type="ECO:0000256" key="4">
    <source>
        <dbReference type="ARBA" id="ARBA00022840"/>
    </source>
</evidence>
<dbReference type="PANTHER" id="PTHR43289:SF6">
    <property type="entry name" value="SERINE_THREONINE-PROTEIN KINASE NEKL-3"/>
    <property type="match status" value="1"/>
</dbReference>
<keyword evidence="1" id="KW-0808">Transferase</keyword>
<dbReference type="RefSeq" id="WP_013158102.1">
    <property type="nucleotide sequence ID" value="NC_014212.1"/>
</dbReference>
<reference evidence="6 7" key="1">
    <citation type="journal article" date="2010" name="Stand. Genomic Sci.">
        <title>Complete genome sequence of Meiothermus silvanus type strain (VI-R2).</title>
        <authorList>
            <person name="Sikorski J."/>
            <person name="Tindall B.J."/>
            <person name="Lowry S."/>
            <person name="Lucas S."/>
            <person name="Nolan M."/>
            <person name="Copeland A."/>
            <person name="Glavina Del Rio T."/>
            <person name="Tice H."/>
            <person name="Cheng J.F."/>
            <person name="Han C."/>
            <person name="Pitluck S."/>
            <person name="Liolios K."/>
            <person name="Ivanova N."/>
            <person name="Mavromatis K."/>
            <person name="Mikhailova N."/>
            <person name="Pati A."/>
            <person name="Goodwin L."/>
            <person name="Chen A."/>
            <person name="Palaniappan K."/>
            <person name="Land M."/>
            <person name="Hauser L."/>
            <person name="Chang Y.J."/>
            <person name="Jeffries C.D."/>
            <person name="Rohde M."/>
            <person name="Goker M."/>
            <person name="Woyke T."/>
            <person name="Bristow J."/>
            <person name="Eisen J.A."/>
            <person name="Markowitz V."/>
            <person name="Hugenholtz P."/>
            <person name="Kyrpides N.C."/>
            <person name="Klenk H.P."/>
            <person name="Lapidus A."/>
        </authorList>
    </citation>
    <scope>NUCLEOTIDE SEQUENCE [LARGE SCALE GENOMIC DNA]</scope>
    <source>
        <strain evidence="7">ATCC 700542 / DSM 9946 / VI-R2</strain>
    </source>
</reference>
<dbReference type="InterPro" id="IPR008271">
    <property type="entry name" value="Ser/Thr_kinase_AS"/>
</dbReference>
<dbReference type="KEGG" id="msv:Mesil_1655"/>
<dbReference type="SUPFAM" id="SSF56112">
    <property type="entry name" value="Protein kinase-like (PK-like)"/>
    <property type="match status" value="1"/>
</dbReference>
<dbReference type="PROSITE" id="PS00108">
    <property type="entry name" value="PROTEIN_KINASE_ST"/>
    <property type="match status" value="1"/>
</dbReference>
<dbReference type="eggNOG" id="COG0515">
    <property type="taxonomic scope" value="Bacteria"/>
</dbReference>
<organism evidence="6 7">
    <name type="scientific">Allomeiothermus silvanus (strain ATCC 700542 / DSM 9946 / NBRC 106475 / NCIMB 13440 / VI-R2)</name>
    <name type="common">Thermus silvanus</name>
    <dbReference type="NCBI Taxonomy" id="526227"/>
    <lineage>
        <taxon>Bacteria</taxon>
        <taxon>Thermotogati</taxon>
        <taxon>Deinococcota</taxon>
        <taxon>Deinococci</taxon>
        <taxon>Thermales</taxon>
        <taxon>Thermaceae</taxon>
        <taxon>Allomeiothermus</taxon>
    </lineage>
</organism>
<keyword evidence="2" id="KW-0547">Nucleotide-binding</keyword>
<dbReference type="HOGENOM" id="CLU_000288_63_0_0"/>
<evidence type="ECO:0000256" key="1">
    <source>
        <dbReference type="ARBA" id="ARBA00022679"/>
    </source>
</evidence>
<dbReference type="Gene3D" id="1.10.510.10">
    <property type="entry name" value="Transferase(Phosphotransferase) domain 1"/>
    <property type="match status" value="1"/>
</dbReference>
<dbReference type="CDD" id="cd14014">
    <property type="entry name" value="STKc_PknB_like"/>
    <property type="match status" value="1"/>
</dbReference>
<feature type="domain" description="Protein kinase" evidence="5">
    <location>
        <begin position="12"/>
        <end position="258"/>
    </location>
</feature>
<protein>
    <submittedName>
        <fullName evidence="6">Serine/threonine protein kinase</fullName>
    </submittedName>
</protein>
<dbReference type="AlphaFoldDB" id="D7BFI7"/>
<gene>
    <name evidence="6" type="ordered locus">Mesil_1655</name>
</gene>
<dbReference type="EMBL" id="CP002042">
    <property type="protein sequence ID" value="ADH63540.1"/>
    <property type="molecule type" value="Genomic_DNA"/>
</dbReference>
<dbReference type="GO" id="GO:0004674">
    <property type="term" value="F:protein serine/threonine kinase activity"/>
    <property type="evidence" value="ECO:0007669"/>
    <property type="project" value="UniProtKB-KW"/>
</dbReference>
<keyword evidence="7" id="KW-1185">Reference proteome</keyword>
<keyword evidence="3 6" id="KW-0418">Kinase</keyword>
<dbReference type="Proteomes" id="UP000001916">
    <property type="component" value="Chromosome"/>
</dbReference>
<evidence type="ECO:0000313" key="6">
    <source>
        <dbReference type="EMBL" id="ADH63540.1"/>
    </source>
</evidence>
<dbReference type="PANTHER" id="PTHR43289">
    <property type="entry name" value="MITOGEN-ACTIVATED PROTEIN KINASE KINASE KINASE 20-RELATED"/>
    <property type="match status" value="1"/>
</dbReference>
<evidence type="ECO:0000313" key="7">
    <source>
        <dbReference type="Proteomes" id="UP000001916"/>
    </source>
</evidence>
<dbReference type="STRING" id="526227.Mesil_1655"/>
<sequence length="260" mass="29066">MGLPGTTLLGRYRVIRPIARGAVATVYLAFDEHGKPYALKLFPKGRESRADREWKVGMALQHPRINPVLQRFDVHKEETGDAEGPAVLLAFAPGERFSEWRTHHPDGILAVFEALLEALAHMHERGFVHRDVKPENLVVDGTGQARLVDFDLSGPIGERFPKPVRLGTLAYIAPEQVRGQPPGPPADLYSAGVLLYWALSGELPFTGTPEEVLEAHLYEAAPFLESADPWMRRFMERLLAKDPTERFQMGKEALEAFRAL</sequence>
<keyword evidence="6" id="KW-0723">Serine/threonine-protein kinase</keyword>
<dbReference type="Pfam" id="PF00069">
    <property type="entry name" value="Pkinase"/>
    <property type="match status" value="1"/>
</dbReference>
<keyword evidence="4" id="KW-0067">ATP-binding</keyword>
<evidence type="ECO:0000256" key="2">
    <source>
        <dbReference type="ARBA" id="ARBA00022741"/>
    </source>
</evidence>
<dbReference type="InterPro" id="IPR000719">
    <property type="entry name" value="Prot_kinase_dom"/>
</dbReference>
<dbReference type="InterPro" id="IPR011009">
    <property type="entry name" value="Kinase-like_dom_sf"/>
</dbReference>
<proteinExistence type="predicted"/>
<dbReference type="SMART" id="SM00220">
    <property type="entry name" value="S_TKc"/>
    <property type="match status" value="1"/>
</dbReference>
<evidence type="ECO:0000259" key="5">
    <source>
        <dbReference type="PROSITE" id="PS50011"/>
    </source>
</evidence>
<name>D7BFI7_ALLS1</name>
<dbReference type="GO" id="GO:0005524">
    <property type="term" value="F:ATP binding"/>
    <property type="evidence" value="ECO:0007669"/>
    <property type="project" value="UniProtKB-KW"/>
</dbReference>
<dbReference type="Gene3D" id="3.30.200.20">
    <property type="entry name" value="Phosphorylase Kinase, domain 1"/>
    <property type="match status" value="1"/>
</dbReference>
<accession>D7BFI7</accession>